<feature type="non-terminal residue" evidence="1">
    <location>
        <position position="185"/>
    </location>
</feature>
<reference evidence="2" key="2">
    <citation type="submission" date="2015-01" db="EMBL/GenBank/DDBJ databases">
        <title>Evolutionary Origins and Diversification of the Mycorrhizal Mutualists.</title>
        <authorList>
            <consortium name="DOE Joint Genome Institute"/>
            <consortium name="Mycorrhizal Genomics Consortium"/>
            <person name="Kohler A."/>
            <person name="Kuo A."/>
            <person name="Nagy L.G."/>
            <person name="Floudas D."/>
            <person name="Copeland A."/>
            <person name="Barry K.W."/>
            <person name="Cichocki N."/>
            <person name="Veneault-Fourrey C."/>
            <person name="LaButti K."/>
            <person name="Lindquist E.A."/>
            <person name="Lipzen A."/>
            <person name="Lundell T."/>
            <person name="Morin E."/>
            <person name="Murat C."/>
            <person name="Riley R."/>
            <person name="Ohm R."/>
            <person name="Sun H."/>
            <person name="Tunlid A."/>
            <person name="Henrissat B."/>
            <person name="Grigoriev I.V."/>
            <person name="Hibbett D.S."/>
            <person name="Martin F."/>
        </authorList>
    </citation>
    <scope>NUCLEOTIDE SEQUENCE [LARGE SCALE GENOMIC DNA]</scope>
    <source>
        <strain evidence="2">Ve08.2h10</strain>
    </source>
</reference>
<reference evidence="1 2" key="1">
    <citation type="submission" date="2014-04" db="EMBL/GenBank/DDBJ databases">
        <authorList>
            <consortium name="DOE Joint Genome Institute"/>
            <person name="Kuo A."/>
            <person name="Kohler A."/>
            <person name="Jargeat P."/>
            <person name="Nagy L.G."/>
            <person name="Floudas D."/>
            <person name="Copeland A."/>
            <person name="Barry K.W."/>
            <person name="Cichocki N."/>
            <person name="Veneault-Fourrey C."/>
            <person name="LaButti K."/>
            <person name="Lindquist E.A."/>
            <person name="Lipzen A."/>
            <person name="Lundell T."/>
            <person name="Morin E."/>
            <person name="Murat C."/>
            <person name="Sun H."/>
            <person name="Tunlid A."/>
            <person name="Henrissat B."/>
            <person name="Grigoriev I.V."/>
            <person name="Hibbett D.S."/>
            <person name="Martin F."/>
            <person name="Nordberg H.P."/>
            <person name="Cantor M.N."/>
            <person name="Hua S.X."/>
        </authorList>
    </citation>
    <scope>NUCLEOTIDE SEQUENCE [LARGE SCALE GENOMIC DNA]</scope>
    <source>
        <strain evidence="1 2">Ve08.2h10</strain>
    </source>
</reference>
<dbReference type="InParanoid" id="A0A0D0CKD7"/>
<sequence>MAATLHVNTVKTLDGFNLDPLYLAIQFTGSMWSVVTPNHIPIQVSIHIPDELMGQISPTLECSNTQIRREHHARPHASWVLLADQIQFHLVQETQAEHPVDECLWVCEFFWMAYVAVFPTFPQGDWPNWNPRISMEGDFISYWMAEFEAGKMRPDSVRMVREFIWEELRDLAAHLLPIPVVAEPL</sequence>
<name>A0A0D0CKD7_9AGAM</name>
<dbReference type="EMBL" id="KN827933">
    <property type="protein sequence ID" value="KIK75688.1"/>
    <property type="molecule type" value="Genomic_DNA"/>
</dbReference>
<organism evidence="1 2">
    <name type="scientific">Paxillus rubicundulus Ve08.2h10</name>
    <dbReference type="NCBI Taxonomy" id="930991"/>
    <lineage>
        <taxon>Eukaryota</taxon>
        <taxon>Fungi</taxon>
        <taxon>Dikarya</taxon>
        <taxon>Basidiomycota</taxon>
        <taxon>Agaricomycotina</taxon>
        <taxon>Agaricomycetes</taxon>
        <taxon>Agaricomycetidae</taxon>
        <taxon>Boletales</taxon>
        <taxon>Paxilineae</taxon>
        <taxon>Paxillaceae</taxon>
        <taxon>Paxillus</taxon>
    </lineage>
</organism>
<dbReference type="Proteomes" id="UP000054538">
    <property type="component" value="Unassembled WGS sequence"/>
</dbReference>
<evidence type="ECO:0000313" key="2">
    <source>
        <dbReference type="Proteomes" id="UP000054538"/>
    </source>
</evidence>
<gene>
    <name evidence="1" type="ORF">PAXRUDRAFT_68552</name>
</gene>
<dbReference type="AlphaFoldDB" id="A0A0D0CKD7"/>
<dbReference type="OrthoDB" id="2659593at2759"/>
<keyword evidence="2" id="KW-1185">Reference proteome</keyword>
<proteinExistence type="predicted"/>
<accession>A0A0D0CKD7</accession>
<protein>
    <submittedName>
        <fullName evidence="1">Uncharacterized protein</fullName>
    </submittedName>
</protein>
<dbReference type="HOGENOM" id="CLU_107692_0_0_1"/>
<evidence type="ECO:0000313" key="1">
    <source>
        <dbReference type="EMBL" id="KIK75688.1"/>
    </source>
</evidence>